<name>A0A6A1R0P6_9BURK</name>
<comment type="caution">
    <text evidence="2">The sequence shown here is derived from an EMBL/GenBank/DDBJ whole genome shotgun (WGS) entry which is preliminary data.</text>
</comment>
<organism evidence="2">
    <name type="scientific">Comamonas kerstersii</name>
    <dbReference type="NCBI Taxonomy" id="225992"/>
    <lineage>
        <taxon>Bacteria</taxon>
        <taxon>Pseudomonadati</taxon>
        <taxon>Pseudomonadota</taxon>
        <taxon>Betaproteobacteria</taxon>
        <taxon>Burkholderiales</taxon>
        <taxon>Comamonadaceae</taxon>
        <taxon>Comamonas</taxon>
    </lineage>
</organism>
<feature type="chain" id="PRO_5025620839" evidence="1">
    <location>
        <begin position="22"/>
        <end position="181"/>
    </location>
</feature>
<accession>A0A6A1R0P6</accession>
<sequence>MMVRMIAALLTSMLLVHQVQAQGAAPTVLHDSGRSVPFSPLVALLVAGDEAESVLQGLSFPFGTSLQPKVLARDGVQVLDPTWLTQPLAIVAAEDLSMRWLQFNRNTLLQLGAVVLVVQAQHAQGFKQLQELVQPIGIAPEVSPWLAERLHAAGAGVYPVLVHTDGRAYQVMFQISAGEVQ</sequence>
<dbReference type="Pfam" id="PF11072">
    <property type="entry name" value="DUF2859"/>
    <property type="match status" value="1"/>
</dbReference>
<proteinExistence type="predicted"/>
<feature type="signal peptide" evidence="1">
    <location>
        <begin position="1"/>
        <end position="21"/>
    </location>
</feature>
<dbReference type="EMBL" id="VZOT01000010">
    <property type="protein sequence ID" value="KAB0585803.1"/>
    <property type="molecule type" value="Genomic_DNA"/>
</dbReference>
<dbReference type="NCBIfam" id="TIGR03765">
    <property type="entry name" value="ICE_PFL_4695"/>
    <property type="match status" value="1"/>
</dbReference>
<keyword evidence="1" id="KW-0732">Signal</keyword>
<dbReference type="AlphaFoldDB" id="A0A6A1R0P6"/>
<dbReference type="InterPro" id="IPR021300">
    <property type="entry name" value="Integr_conj_element_PFL4695"/>
</dbReference>
<evidence type="ECO:0000256" key="1">
    <source>
        <dbReference type="SAM" id="SignalP"/>
    </source>
</evidence>
<reference evidence="2" key="1">
    <citation type="submission" date="2019-09" db="EMBL/GenBank/DDBJ databases">
        <title>Draft genome sequences of 48 bacterial type strains from the CCUG.</title>
        <authorList>
            <person name="Tunovic T."/>
            <person name="Pineiro-Iglesias B."/>
            <person name="Unosson C."/>
            <person name="Inganas E."/>
            <person name="Ohlen M."/>
            <person name="Cardew S."/>
            <person name="Jensie-Markopoulos S."/>
            <person name="Salva-Serra F."/>
            <person name="Jaen-Luchoro D."/>
            <person name="Karlsson R."/>
            <person name="Svensson-Stadler L."/>
            <person name="Chun J."/>
            <person name="Moore E."/>
        </authorList>
    </citation>
    <scope>NUCLEOTIDE SEQUENCE</scope>
    <source>
        <strain evidence="2">CCUG 15333</strain>
    </source>
</reference>
<protein>
    <submittedName>
        <fullName evidence="2">Integrating conjugative element protein</fullName>
    </submittedName>
</protein>
<gene>
    <name evidence="2" type="ORF">F7P80_12835</name>
</gene>
<evidence type="ECO:0000313" key="2">
    <source>
        <dbReference type="EMBL" id="KAB0585803.1"/>
    </source>
</evidence>